<evidence type="ECO:0000313" key="5">
    <source>
        <dbReference type="Proteomes" id="UP000004310"/>
    </source>
</evidence>
<feature type="compositionally biased region" description="Basic residues" evidence="1">
    <location>
        <begin position="1"/>
        <end position="10"/>
    </location>
</feature>
<evidence type="ECO:0000313" key="3">
    <source>
        <dbReference type="EMBL" id="EAU41031.1"/>
    </source>
</evidence>
<gene>
    <name evidence="2" type="ORF">FP2506_02799</name>
    <name evidence="3" type="ORF">FP2506_12229</name>
    <name evidence="4" type="ORF">FP2506_16364</name>
</gene>
<dbReference type="AlphaFoldDB" id="Q0G0H3"/>
<dbReference type="EMBL" id="AATP01000004">
    <property type="protein sequence ID" value="EAU41031.1"/>
    <property type="molecule type" value="Genomic_DNA"/>
</dbReference>
<name>Q0G0H3_9HYPH</name>
<accession>Q0G0H3</accession>
<reference evidence="2 5" key="1">
    <citation type="journal article" date="2010" name="J. Bacteriol.">
        <title>Genome sequence of Fulvimarina pelagi HTCC2506T, a Mn(II)-oxidizing alphaproteobacterium possessing an aerobic anoxygenic photosynthetic gene cluster and Xanthorhodopsin.</title>
        <authorList>
            <person name="Kang I."/>
            <person name="Oh H.M."/>
            <person name="Lim S.I."/>
            <person name="Ferriera S."/>
            <person name="Giovannoni S.J."/>
            <person name="Cho J.C."/>
        </authorList>
    </citation>
    <scope>NUCLEOTIDE SEQUENCE [LARGE SCALE GENOMIC DNA]</scope>
    <source>
        <strain evidence="2 5">HTCC2506</strain>
    </source>
</reference>
<comment type="caution">
    <text evidence="2">The sequence shown here is derived from an EMBL/GenBank/DDBJ whole genome shotgun (WGS) entry which is preliminary data.</text>
</comment>
<sequence length="55" mass="6103">MLKAKRRKNQTPKNPASPKANKTKMRPGIADHPPAQAKTRTSQTTNVIYASKDKT</sequence>
<keyword evidence="5" id="KW-1185">Reference proteome</keyword>
<dbReference type="Proteomes" id="UP000004310">
    <property type="component" value="Unassembled WGS sequence"/>
</dbReference>
<evidence type="ECO:0000313" key="2">
    <source>
        <dbReference type="EMBL" id="EAU40620.1"/>
    </source>
</evidence>
<dbReference type="HOGENOM" id="CLU_3025699_0_0_5"/>
<evidence type="ECO:0000256" key="1">
    <source>
        <dbReference type="SAM" id="MobiDB-lite"/>
    </source>
</evidence>
<proteinExistence type="predicted"/>
<dbReference type="EMBL" id="AATP01000006">
    <property type="protein sequence ID" value="EAU40620.1"/>
    <property type="molecule type" value="Genomic_DNA"/>
</dbReference>
<feature type="region of interest" description="Disordered" evidence="1">
    <location>
        <begin position="1"/>
        <end position="55"/>
    </location>
</feature>
<organism evidence="2 5">
    <name type="scientific">Fulvimarina pelagi HTCC2506</name>
    <dbReference type="NCBI Taxonomy" id="314231"/>
    <lineage>
        <taxon>Bacteria</taxon>
        <taxon>Pseudomonadati</taxon>
        <taxon>Pseudomonadota</taxon>
        <taxon>Alphaproteobacteria</taxon>
        <taxon>Hyphomicrobiales</taxon>
        <taxon>Aurantimonadaceae</taxon>
        <taxon>Fulvimarina</taxon>
    </lineage>
</organism>
<dbReference type="EMBL" id="AATP01000002">
    <property type="protein sequence ID" value="EAU42024.1"/>
    <property type="molecule type" value="Genomic_DNA"/>
</dbReference>
<protein>
    <submittedName>
        <fullName evidence="2">Uncharacterized protein</fullName>
    </submittedName>
</protein>
<feature type="compositionally biased region" description="Polar residues" evidence="1">
    <location>
        <begin position="38"/>
        <end position="48"/>
    </location>
</feature>
<evidence type="ECO:0000313" key="4">
    <source>
        <dbReference type="EMBL" id="EAU42024.1"/>
    </source>
</evidence>